<dbReference type="Proteomes" id="UP000198287">
    <property type="component" value="Unassembled WGS sequence"/>
</dbReference>
<organism evidence="2 3">
    <name type="scientific">Folsomia candida</name>
    <name type="common">Springtail</name>
    <dbReference type="NCBI Taxonomy" id="158441"/>
    <lineage>
        <taxon>Eukaryota</taxon>
        <taxon>Metazoa</taxon>
        <taxon>Ecdysozoa</taxon>
        <taxon>Arthropoda</taxon>
        <taxon>Hexapoda</taxon>
        <taxon>Collembola</taxon>
        <taxon>Entomobryomorpha</taxon>
        <taxon>Isotomoidea</taxon>
        <taxon>Isotomidae</taxon>
        <taxon>Proisotominae</taxon>
        <taxon>Folsomia</taxon>
    </lineage>
</organism>
<comment type="similarity">
    <text evidence="1">Belongs to the apolipoprotein L family.</text>
</comment>
<dbReference type="GO" id="GO:0008289">
    <property type="term" value="F:lipid binding"/>
    <property type="evidence" value="ECO:0007669"/>
    <property type="project" value="InterPro"/>
</dbReference>
<evidence type="ECO:0000256" key="1">
    <source>
        <dbReference type="ARBA" id="ARBA00010090"/>
    </source>
</evidence>
<dbReference type="EMBL" id="LNIX01000029">
    <property type="protein sequence ID" value="OXA41585.1"/>
    <property type="molecule type" value="Genomic_DNA"/>
</dbReference>
<sequence>MGSNQEGEEIIDYIKLYPEIPPPPTNIYPELHPNDPKLSASSPISMEQCIVDLIKSETELLAKLTEICVILRKRHKNCAISKTASSSASIVGSVLTISGVLLAPFTAGLSLTATAAGIATTVAGVGTTIGTDVTKSILHKRTVKELEALLEIRLKQYEFTGKQISKALDIASMGVSATANAAQVISFAKIYQFLYINRDIYGISGLTASMCAQEQLGGLLVGVVRPQLNKGLALIGLKLGARTFMVGLGVVFIALDIKTIVDCWRKEPKLCGQVEDICKDIRAKIESHEELLNGGGDWEKVVNNGEEKS</sequence>
<proteinExistence type="inferred from homology"/>
<reference evidence="2 3" key="1">
    <citation type="submission" date="2015-12" db="EMBL/GenBank/DDBJ databases">
        <title>The genome of Folsomia candida.</title>
        <authorList>
            <person name="Faddeeva A."/>
            <person name="Derks M.F."/>
            <person name="Anvar Y."/>
            <person name="Smit S."/>
            <person name="Van Straalen N."/>
            <person name="Roelofs D."/>
        </authorList>
    </citation>
    <scope>NUCLEOTIDE SEQUENCE [LARGE SCALE GENOMIC DNA]</scope>
    <source>
        <strain evidence="2 3">VU population</strain>
        <tissue evidence="2">Whole body</tissue>
    </source>
</reference>
<dbReference type="GO" id="GO:0006869">
    <property type="term" value="P:lipid transport"/>
    <property type="evidence" value="ECO:0007669"/>
    <property type="project" value="InterPro"/>
</dbReference>
<keyword evidence="2" id="KW-0449">Lipoprotein</keyword>
<keyword evidence="3" id="KW-1185">Reference proteome</keyword>
<dbReference type="GO" id="GO:0016020">
    <property type="term" value="C:membrane"/>
    <property type="evidence" value="ECO:0007669"/>
    <property type="project" value="TreeGrafter"/>
</dbReference>
<dbReference type="InterPro" id="IPR008405">
    <property type="entry name" value="ApoL"/>
</dbReference>
<name>A0A226D7R5_FOLCA</name>
<dbReference type="GO" id="GO:0005576">
    <property type="term" value="C:extracellular region"/>
    <property type="evidence" value="ECO:0007669"/>
    <property type="project" value="InterPro"/>
</dbReference>
<protein>
    <submittedName>
        <fullName evidence="2">Apolipoprotein L4</fullName>
    </submittedName>
</protein>
<dbReference type="GO" id="GO:0042157">
    <property type="term" value="P:lipoprotein metabolic process"/>
    <property type="evidence" value="ECO:0007669"/>
    <property type="project" value="InterPro"/>
</dbReference>
<dbReference type="PANTHER" id="PTHR14096:SF28">
    <property type="entry name" value="APOLIPOPROTEIN L, 1-RELATED"/>
    <property type="match status" value="1"/>
</dbReference>
<comment type="caution">
    <text evidence="2">The sequence shown here is derived from an EMBL/GenBank/DDBJ whole genome shotgun (WGS) entry which is preliminary data.</text>
</comment>
<gene>
    <name evidence="2" type="ORF">Fcan01_23804</name>
</gene>
<dbReference type="Pfam" id="PF05461">
    <property type="entry name" value="ApoL"/>
    <property type="match status" value="1"/>
</dbReference>
<dbReference type="PANTHER" id="PTHR14096">
    <property type="entry name" value="APOLIPOPROTEIN L"/>
    <property type="match status" value="1"/>
</dbReference>
<evidence type="ECO:0000313" key="3">
    <source>
        <dbReference type="Proteomes" id="UP000198287"/>
    </source>
</evidence>
<dbReference type="AlphaFoldDB" id="A0A226D7R5"/>
<accession>A0A226D7R5</accession>
<evidence type="ECO:0000313" key="2">
    <source>
        <dbReference type="EMBL" id="OXA41585.1"/>
    </source>
</evidence>